<gene>
    <name evidence="1" type="ORF">S01H4_53409</name>
</gene>
<proteinExistence type="predicted"/>
<dbReference type="AlphaFoldDB" id="X1FBJ7"/>
<organism evidence="1">
    <name type="scientific">marine sediment metagenome</name>
    <dbReference type="NCBI Taxonomy" id="412755"/>
    <lineage>
        <taxon>unclassified sequences</taxon>
        <taxon>metagenomes</taxon>
        <taxon>ecological metagenomes</taxon>
    </lineage>
</organism>
<feature type="non-terminal residue" evidence="1">
    <location>
        <position position="1"/>
    </location>
</feature>
<evidence type="ECO:0008006" key="2">
    <source>
        <dbReference type="Google" id="ProtNLM"/>
    </source>
</evidence>
<accession>X1FBJ7</accession>
<name>X1FBJ7_9ZZZZ</name>
<evidence type="ECO:0000313" key="1">
    <source>
        <dbReference type="EMBL" id="GAH18133.1"/>
    </source>
</evidence>
<reference evidence="1" key="1">
    <citation type="journal article" date="2014" name="Front. Microbiol.">
        <title>High frequency of phylogenetically diverse reductive dehalogenase-homologous genes in deep subseafloor sedimentary metagenomes.</title>
        <authorList>
            <person name="Kawai M."/>
            <person name="Futagami T."/>
            <person name="Toyoda A."/>
            <person name="Takaki Y."/>
            <person name="Nishi S."/>
            <person name="Hori S."/>
            <person name="Arai W."/>
            <person name="Tsubouchi T."/>
            <person name="Morono Y."/>
            <person name="Uchiyama I."/>
            <person name="Ito T."/>
            <person name="Fujiyama A."/>
            <person name="Inagaki F."/>
            <person name="Takami H."/>
        </authorList>
    </citation>
    <scope>NUCLEOTIDE SEQUENCE</scope>
    <source>
        <strain evidence="1">Expedition CK06-06</strain>
    </source>
</reference>
<dbReference type="EMBL" id="BART01030624">
    <property type="protein sequence ID" value="GAH18133.1"/>
    <property type="molecule type" value="Genomic_DNA"/>
</dbReference>
<comment type="caution">
    <text evidence="1">The sequence shown here is derived from an EMBL/GenBank/DDBJ whole genome shotgun (WGS) entry which is preliminary data.</text>
</comment>
<sequence>YYDIPDTVATRLGAYDWGIGNLRKAWEKYGENWSNYAPGETQDYIIKYK</sequence>
<protein>
    <recommendedName>
        <fullName evidence="2">Transglycosylase SLT domain-containing protein</fullName>
    </recommendedName>
</protein>